<dbReference type="Proteomes" id="UP000275777">
    <property type="component" value="Chromosome"/>
</dbReference>
<evidence type="ECO:0000313" key="2">
    <source>
        <dbReference type="Proteomes" id="UP000275777"/>
    </source>
</evidence>
<gene>
    <name evidence="1" type="ORF">NCTC9695_00945</name>
</gene>
<name>A0A3S4ICL3_CHRVL</name>
<protein>
    <submittedName>
        <fullName evidence="1">Uncharacterized protein</fullName>
    </submittedName>
</protein>
<dbReference type="AlphaFoldDB" id="A0A3S4ICL3"/>
<reference evidence="1 2" key="1">
    <citation type="submission" date="2018-12" db="EMBL/GenBank/DDBJ databases">
        <authorList>
            <consortium name="Pathogen Informatics"/>
        </authorList>
    </citation>
    <scope>NUCLEOTIDE SEQUENCE [LARGE SCALE GENOMIC DNA]</scope>
    <source>
        <strain evidence="1 2">NCTC9695</strain>
    </source>
</reference>
<evidence type="ECO:0000313" key="1">
    <source>
        <dbReference type="EMBL" id="VEB40545.1"/>
    </source>
</evidence>
<dbReference type="EMBL" id="LR134182">
    <property type="protein sequence ID" value="VEB40545.1"/>
    <property type="molecule type" value="Genomic_DNA"/>
</dbReference>
<sequence length="171" mass="19083">MQQLSHQLLAATGLPGDDDGDIHARQTADFLTQTPHAVMLANQFFLLLRDLLLLQMPPQHGLAMQPPQRDRQPGALDRQTMVVIAAVIDEAAHGCVLQLLAFGQQHPLQIKLAAKLLQRLRLAQQLVVQQEQARAEWTSLLEFGLLHIVDVNDLPVLLMQIVQHGKQCIRP</sequence>
<proteinExistence type="predicted"/>
<organism evidence="1 2">
    <name type="scientific">Chromobacterium violaceum</name>
    <dbReference type="NCBI Taxonomy" id="536"/>
    <lineage>
        <taxon>Bacteria</taxon>
        <taxon>Pseudomonadati</taxon>
        <taxon>Pseudomonadota</taxon>
        <taxon>Betaproteobacteria</taxon>
        <taxon>Neisseriales</taxon>
        <taxon>Chromobacteriaceae</taxon>
        <taxon>Chromobacterium</taxon>
    </lineage>
</organism>
<accession>A0A3S4ICL3</accession>